<dbReference type="InterPro" id="IPR002931">
    <property type="entry name" value="Transglutaminase-like"/>
</dbReference>
<accession>A0ABS3WC18</accession>
<dbReference type="InterPro" id="IPR038765">
    <property type="entry name" value="Papain-like_cys_pep_sf"/>
</dbReference>
<reference evidence="2 3" key="1">
    <citation type="submission" date="2021-03" db="EMBL/GenBank/DDBJ databases">
        <title>Paenibacillus artemisicola MWE-103 whole genome sequence.</title>
        <authorList>
            <person name="Ham Y.J."/>
        </authorList>
    </citation>
    <scope>NUCLEOTIDE SEQUENCE [LARGE SCALE GENOMIC DNA]</scope>
    <source>
        <strain evidence="2 3">MWE-103</strain>
    </source>
</reference>
<feature type="domain" description="Transglutaminase-like" evidence="1">
    <location>
        <begin position="165"/>
        <end position="221"/>
    </location>
</feature>
<dbReference type="PANTHER" id="PTHR46333">
    <property type="entry name" value="CYTOKINESIS PROTEIN 3"/>
    <property type="match status" value="1"/>
</dbReference>
<comment type="caution">
    <text evidence="2">The sequence shown here is derived from an EMBL/GenBank/DDBJ whole genome shotgun (WGS) entry which is preliminary data.</text>
</comment>
<proteinExistence type="predicted"/>
<dbReference type="EMBL" id="JAGGDJ010000013">
    <property type="protein sequence ID" value="MBO7745848.1"/>
    <property type="molecule type" value="Genomic_DNA"/>
</dbReference>
<evidence type="ECO:0000313" key="2">
    <source>
        <dbReference type="EMBL" id="MBO7745848.1"/>
    </source>
</evidence>
<dbReference type="Gene3D" id="3.10.620.30">
    <property type="match status" value="1"/>
</dbReference>
<keyword evidence="3" id="KW-1185">Reference proteome</keyword>
<dbReference type="Pfam" id="PF01841">
    <property type="entry name" value="Transglut_core"/>
    <property type="match status" value="1"/>
</dbReference>
<dbReference type="PANTHER" id="PTHR46333:SF2">
    <property type="entry name" value="CYTOKINESIS PROTEIN 3"/>
    <property type="match status" value="1"/>
</dbReference>
<protein>
    <recommendedName>
        <fullName evidence="1">Transglutaminase-like domain-containing protein</fullName>
    </recommendedName>
</protein>
<dbReference type="SMART" id="SM00460">
    <property type="entry name" value="TGc"/>
    <property type="match status" value="1"/>
</dbReference>
<name>A0ABS3WC18_9BACL</name>
<sequence>MLQRLGRIALAASVLFAGLGFDDRRIGVASSEQTLAQLGDAIFAQLEERKTDIAFAYAGDREELSARIASLLKETLARDDYLAYNVDAYLYTIRKWGATANVSVKVTYRETAAETALVDERIRVVLPAIVKDAAGDRERVRAIHDWIVTHVAYDTALRRYTAYDALETGSAVCQGYSLLAYRMLKLAGIETRIAEGRVDSGSHVWNLVKADGRWYHMDATWDDPVPDRPGQASHAYFLKSDAEMSKDHAWTKTYPPAG</sequence>
<dbReference type="InterPro" id="IPR052557">
    <property type="entry name" value="CAP/Cytokinesis_protein"/>
</dbReference>
<dbReference type="RefSeq" id="WP_208848676.1">
    <property type="nucleotide sequence ID" value="NZ_JAGGDJ010000013.1"/>
</dbReference>
<evidence type="ECO:0000259" key="1">
    <source>
        <dbReference type="SMART" id="SM00460"/>
    </source>
</evidence>
<evidence type="ECO:0000313" key="3">
    <source>
        <dbReference type="Proteomes" id="UP000670947"/>
    </source>
</evidence>
<dbReference type="SUPFAM" id="SSF54001">
    <property type="entry name" value="Cysteine proteinases"/>
    <property type="match status" value="1"/>
</dbReference>
<gene>
    <name evidence="2" type="ORF">I8J29_16695</name>
</gene>
<organism evidence="2 3">
    <name type="scientific">Paenibacillus artemisiicola</name>
    <dbReference type="NCBI Taxonomy" id="1172618"/>
    <lineage>
        <taxon>Bacteria</taxon>
        <taxon>Bacillati</taxon>
        <taxon>Bacillota</taxon>
        <taxon>Bacilli</taxon>
        <taxon>Bacillales</taxon>
        <taxon>Paenibacillaceae</taxon>
        <taxon>Paenibacillus</taxon>
    </lineage>
</organism>
<dbReference type="Proteomes" id="UP000670947">
    <property type="component" value="Unassembled WGS sequence"/>
</dbReference>